<sequence length="120" mass="12642">MAVQRKYWSTTSEFLVMPAQQSRLHLSSGPDDAAVSAGPGPPRAQASSPLPLPPPFSSSASPHAGVEVHERKRCPGFPDLRASPLACAVRSASLPGDARDSERHVPSPRSKLSVPLPTTV</sequence>
<gene>
    <name evidence="2" type="ORF">DHEL01_v205185</name>
</gene>
<dbReference type="InParanoid" id="A0A2P5I1P6"/>
<evidence type="ECO:0000313" key="2">
    <source>
        <dbReference type="EMBL" id="POS76416.1"/>
    </source>
</evidence>
<organism evidence="2 3">
    <name type="scientific">Diaporthe helianthi</name>
    <dbReference type="NCBI Taxonomy" id="158607"/>
    <lineage>
        <taxon>Eukaryota</taxon>
        <taxon>Fungi</taxon>
        <taxon>Dikarya</taxon>
        <taxon>Ascomycota</taxon>
        <taxon>Pezizomycotina</taxon>
        <taxon>Sordariomycetes</taxon>
        <taxon>Sordariomycetidae</taxon>
        <taxon>Diaporthales</taxon>
        <taxon>Diaporthaceae</taxon>
        <taxon>Diaporthe</taxon>
    </lineage>
</organism>
<dbReference type="Proteomes" id="UP000094444">
    <property type="component" value="Unassembled WGS sequence"/>
</dbReference>
<accession>A0A2P5I1P6</accession>
<feature type="region of interest" description="Disordered" evidence="1">
    <location>
        <begin position="22"/>
        <end position="80"/>
    </location>
</feature>
<evidence type="ECO:0000256" key="1">
    <source>
        <dbReference type="SAM" id="MobiDB-lite"/>
    </source>
</evidence>
<comment type="caution">
    <text evidence="2">The sequence shown here is derived from an EMBL/GenBank/DDBJ whole genome shotgun (WGS) entry which is preliminary data.</text>
</comment>
<keyword evidence="3" id="KW-1185">Reference proteome</keyword>
<evidence type="ECO:0000313" key="3">
    <source>
        <dbReference type="Proteomes" id="UP000094444"/>
    </source>
</evidence>
<dbReference type="AlphaFoldDB" id="A0A2P5I1P6"/>
<proteinExistence type="predicted"/>
<name>A0A2P5I1P6_DIAHE</name>
<reference evidence="2" key="1">
    <citation type="submission" date="2017-09" db="EMBL/GenBank/DDBJ databases">
        <title>Polyketide synthases of a Diaporthe helianthi virulent isolate.</title>
        <authorList>
            <person name="Baroncelli R."/>
        </authorList>
    </citation>
    <scope>NUCLEOTIDE SEQUENCE [LARGE SCALE GENOMIC DNA]</scope>
    <source>
        <strain evidence="2">7/96</strain>
    </source>
</reference>
<dbReference type="EMBL" id="MAVT02000371">
    <property type="protein sequence ID" value="POS76416.1"/>
    <property type="molecule type" value="Genomic_DNA"/>
</dbReference>
<protein>
    <submittedName>
        <fullName evidence="2">Uncharacterized protein</fullName>
    </submittedName>
</protein>
<feature type="region of interest" description="Disordered" evidence="1">
    <location>
        <begin position="92"/>
        <end position="120"/>
    </location>
</feature>